<dbReference type="EMBL" id="JACRSR010000001">
    <property type="protein sequence ID" value="MBC8530362.1"/>
    <property type="molecule type" value="Genomic_DNA"/>
</dbReference>
<dbReference type="InterPro" id="IPR017853">
    <property type="entry name" value="GH"/>
</dbReference>
<keyword evidence="2 5" id="KW-0378">Hydrolase</keyword>
<name>A0A926D2L1_9FIRM</name>
<comment type="similarity">
    <text evidence="1">Belongs to the glycosyl hydrolase 13 family.</text>
</comment>
<accession>A0A926D2L1</accession>
<evidence type="ECO:0000256" key="1">
    <source>
        <dbReference type="ARBA" id="ARBA00008061"/>
    </source>
</evidence>
<dbReference type="GO" id="GO:0005975">
    <property type="term" value="P:carbohydrate metabolic process"/>
    <property type="evidence" value="ECO:0007669"/>
    <property type="project" value="InterPro"/>
</dbReference>
<dbReference type="Proteomes" id="UP000623172">
    <property type="component" value="Unassembled WGS sequence"/>
</dbReference>
<comment type="caution">
    <text evidence="5">The sequence shown here is derived from an EMBL/GenBank/DDBJ whole genome shotgun (WGS) entry which is preliminary data.</text>
</comment>
<dbReference type="InterPro" id="IPR013783">
    <property type="entry name" value="Ig-like_fold"/>
</dbReference>
<reference evidence="5" key="1">
    <citation type="submission" date="2020-08" db="EMBL/GenBank/DDBJ databases">
        <title>Genome public.</title>
        <authorList>
            <person name="Liu C."/>
            <person name="Sun Q."/>
        </authorList>
    </citation>
    <scope>NUCLEOTIDE SEQUENCE</scope>
    <source>
        <strain evidence="5">NSJ-53</strain>
    </source>
</reference>
<dbReference type="CDD" id="cd11338">
    <property type="entry name" value="AmyAc_CMD"/>
    <property type="match status" value="1"/>
</dbReference>
<dbReference type="RefSeq" id="WP_249314258.1">
    <property type="nucleotide sequence ID" value="NZ_JACRSR010000001.1"/>
</dbReference>
<evidence type="ECO:0000313" key="5">
    <source>
        <dbReference type="EMBL" id="MBC8530362.1"/>
    </source>
</evidence>
<dbReference type="GO" id="GO:0004553">
    <property type="term" value="F:hydrolase activity, hydrolyzing O-glycosyl compounds"/>
    <property type="evidence" value="ECO:0007669"/>
    <property type="project" value="InterPro"/>
</dbReference>
<evidence type="ECO:0000313" key="6">
    <source>
        <dbReference type="Proteomes" id="UP000623172"/>
    </source>
</evidence>
<gene>
    <name evidence="5" type="ORF">H8696_00685</name>
</gene>
<dbReference type="Gene3D" id="3.20.20.80">
    <property type="entry name" value="Glycosidases"/>
    <property type="match status" value="1"/>
</dbReference>
<evidence type="ECO:0000256" key="3">
    <source>
        <dbReference type="ARBA" id="ARBA00023295"/>
    </source>
</evidence>
<proteinExistence type="inferred from homology"/>
<dbReference type="SUPFAM" id="SSF51445">
    <property type="entry name" value="(Trans)glycosidases"/>
    <property type="match status" value="1"/>
</dbReference>
<dbReference type="Gene3D" id="2.60.40.10">
    <property type="entry name" value="Immunoglobulins"/>
    <property type="match status" value="1"/>
</dbReference>
<keyword evidence="3" id="KW-0326">Glycosidase</keyword>
<sequence length="647" mass="72840">MTETGIRISVPAALHNSRKMLFRAPFGARPTSSEVVLRIALRDPSLSVRLRLWRDGEERFIPMQPCSLTYRGMAMKEAWVDLPAEPGLVWYSFWIDGLGVYQNAGDCLGGEGVLGTGLQHSYQITVYDKNFKVPAWAQNGVMYQIFPDRFSRSSEVRPPEGRRLHARWEDTPDWQPTEGRGEYVPDDFFGGNLPGITEKLEYLRSLGVTVLYLNPIFEAASNHRYDTGNYFRIDGMLGTLTDFRRLCQKAGELHIRVILDGVFSHTGSDSIYFNREGRYESLGAYQSPGSPYAGWYTFERFPDKYRAWWGVPTLPETNEEDPGFMNMILGEHGVVPYWLGQGASGWRLDVADELPDAFLAKLRQSVKKKDKDALVLGEVWEDATHKYSYGHVRPFAWGGQLDTVMNYPMRGLLLDFLRGRTDARAARRAIESLRENYPPCMFYALMNMTGTHDVPRAMTLLGGGPDPAGLSRADQARVVLTEEQRRQGVHLMRALALLLFALPGLPSVYYGDEAGMEGMADPFNRAGFPWQNANLELITWFASLGRLRNETAALRGGDLEILTPTPRSMVVIRRIRGGLDELGERAEDGFAFAALNLEKEPVSMRLSLPGFKDASIQCQLMHGHGTLRRNPWRLTLREGAMGLFTGS</sequence>
<dbReference type="AlphaFoldDB" id="A0A926D2L1"/>
<dbReference type="PANTHER" id="PTHR10357">
    <property type="entry name" value="ALPHA-AMYLASE FAMILY MEMBER"/>
    <property type="match status" value="1"/>
</dbReference>
<dbReference type="Pfam" id="PF00128">
    <property type="entry name" value="Alpha-amylase"/>
    <property type="match status" value="1"/>
</dbReference>
<feature type="domain" description="Glycosyl hydrolase family 13 catalytic" evidence="4">
    <location>
        <begin position="144"/>
        <end position="548"/>
    </location>
</feature>
<dbReference type="InterPro" id="IPR006047">
    <property type="entry name" value="GH13_cat_dom"/>
</dbReference>
<evidence type="ECO:0000259" key="4">
    <source>
        <dbReference type="SMART" id="SM00642"/>
    </source>
</evidence>
<dbReference type="PANTHER" id="PTHR10357:SF210">
    <property type="entry name" value="MALTODEXTRIN GLUCOSIDASE"/>
    <property type="match status" value="1"/>
</dbReference>
<evidence type="ECO:0000256" key="2">
    <source>
        <dbReference type="ARBA" id="ARBA00022801"/>
    </source>
</evidence>
<dbReference type="SMART" id="SM00642">
    <property type="entry name" value="Aamy"/>
    <property type="match status" value="1"/>
</dbReference>
<protein>
    <submittedName>
        <fullName evidence="5">Glycoside hydrolase family 13 protein</fullName>
    </submittedName>
</protein>
<dbReference type="InterPro" id="IPR045857">
    <property type="entry name" value="O16G_dom_2"/>
</dbReference>
<keyword evidence="6" id="KW-1185">Reference proteome</keyword>
<dbReference type="InterPro" id="IPR004185">
    <property type="entry name" value="Glyco_hydro_13_lg-like_dom"/>
</dbReference>
<organism evidence="5 6">
    <name type="scientific">Gehongia tenuis</name>
    <dbReference type="NCBI Taxonomy" id="2763655"/>
    <lineage>
        <taxon>Bacteria</taxon>
        <taxon>Bacillati</taxon>
        <taxon>Bacillota</taxon>
        <taxon>Clostridia</taxon>
        <taxon>Christensenellales</taxon>
        <taxon>Christensenellaceae</taxon>
        <taxon>Gehongia</taxon>
    </lineage>
</organism>
<dbReference type="CDD" id="cd02857">
    <property type="entry name" value="E_set_CDase_PDE_N"/>
    <property type="match status" value="1"/>
</dbReference>
<dbReference type="Gene3D" id="3.90.400.10">
    <property type="entry name" value="Oligo-1,6-glucosidase, Domain 2"/>
    <property type="match status" value="1"/>
</dbReference>